<evidence type="ECO:0000313" key="3">
    <source>
        <dbReference type="Proteomes" id="UP001371305"/>
    </source>
</evidence>
<feature type="compositionally biased region" description="Low complexity" evidence="1">
    <location>
        <begin position="36"/>
        <end position="46"/>
    </location>
</feature>
<accession>A0ABU9AUZ6</accession>
<organism evidence="2 3">
    <name type="scientific">Luteolibacter soli</name>
    <dbReference type="NCBI Taxonomy" id="3135280"/>
    <lineage>
        <taxon>Bacteria</taxon>
        <taxon>Pseudomonadati</taxon>
        <taxon>Verrucomicrobiota</taxon>
        <taxon>Verrucomicrobiia</taxon>
        <taxon>Verrucomicrobiales</taxon>
        <taxon>Verrucomicrobiaceae</taxon>
        <taxon>Luteolibacter</taxon>
    </lineage>
</organism>
<evidence type="ECO:0000313" key="2">
    <source>
        <dbReference type="EMBL" id="MEK7951582.1"/>
    </source>
</evidence>
<reference evidence="2 3" key="1">
    <citation type="submission" date="2024-04" db="EMBL/GenBank/DDBJ databases">
        <title>Luteolibacter sp. isolated from soil.</title>
        <authorList>
            <person name="An J."/>
        </authorList>
    </citation>
    <scope>NUCLEOTIDE SEQUENCE [LARGE SCALE GENOMIC DNA]</scope>
    <source>
        <strain evidence="2 3">Y139</strain>
    </source>
</reference>
<gene>
    <name evidence="2" type="ORF">WKV53_13785</name>
</gene>
<feature type="region of interest" description="Disordered" evidence="1">
    <location>
        <begin position="33"/>
        <end position="58"/>
    </location>
</feature>
<proteinExistence type="predicted"/>
<comment type="caution">
    <text evidence="2">The sequence shown here is derived from an EMBL/GenBank/DDBJ whole genome shotgun (WGS) entry which is preliminary data.</text>
</comment>
<name>A0ABU9AUZ6_9BACT</name>
<dbReference type="Proteomes" id="UP001371305">
    <property type="component" value="Unassembled WGS sequence"/>
</dbReference>
<dbReference type="EMBL" id="JBBUKT010000005">
    <property type="protein sequence ID" value="MEK7951582.1"/>
    <property type="molecule type" value="Genomic_DNA"/>
</dbReference>
<protein>
    <submittedName>
        <fullName evidence="2">Uncharacterized protein</fullName>
    </submittedName>
</protein>
<sequence length="360" mass="40046">MKLPILILIAASVIGLIRHRELTALQSQNEHLLEASSPSSSLPPSRTSRDSASALLSEPPDGLASQVWVSFELCLKSEAAGKLDTSLHELDTTLARLDHHAVAALLRQLLAAHPMDEEQQRSLQYFVAIRHFAIMNPQEAMHLLASSPDSSFLAEHARSVFRLWTIKHPAEAIRWLDSLTGHDRERFATEDITSDATYTQLRFDPTGALNRFLTFEAEGLYDHAEDYDGFGAWVEMTLRGTSEHLAFLTAFAAAESRAPHSRVIGGIRKGYMHYMIGRLGEEWPFEDATDLLDHGFNPAERKDIATQLATHKNLSDPLRWGTWIAAQGVTTKSADPLARFAQEWHTSESPGRTEDAPVPP</sequence>
<keyword evidence="3" id="KW-1185">Reference proteome</keyword>
<dbReference type="RefSeq" id="WP_341405205.1">
    <property type="nucleotide sequence ID" value="NZ_JBBUKT010000005.1"/>
</dbReference>
<evidence type="ECO:0000256" key="1">
    <source>
        <dbReference type="SAM" id="MobiDB-lite"/>
    </source>
</evidence>